<reference evidence="2 3" key="1">
    <citation type="submission" date="2016-11" db="EMBL/GenBank/DDBJ databases">
        <authorList>
            <person name="Jaros S."/>
            <person name="Januszkiewicz K."/>
            <person name="Wedrychowicz H."/>
        </authorList>
    </citation>
    <scope>NUCLEOTIDE SEQUENCE [LARGE SCALE GENOMIC DNA]</scope>
    <source>
        <strain evidence="2 3">DSM 16917</strain>
    </source>
</reference>
<dbReference type="InterPro" id="IPR001608">
    <property type="entry name" value="Ala_racemase_N"/>
</dbReference>
<name>A0A1M5MK21_9GAMM</name>
<dbReference type="RefSeq" id="WP_067664562.1">
    <property type="nucleotide sequence ID" value="NZ_FQXG01000001.1"/>
</dbReference>
<evidence type="ECO:0000259" key="1">
    <source>
        <dbReference type="Pfam" id="PF01168"/>
    </source>
</evidence>
<dbReference type="Proteomes" id="UP000184268">
    <property type="component" value="Unassembled WGS sequence"/>
</dbReference>
<protein>
    <submittedName>
        <fullName evidence="2">D-serine deaminase, pyridoxal phosphate-dependent</fullName>
    </submittedName>
</protein>
<organism evidence="2 3">
    <name type="scientific">Ferrimonas marina</name>
    <dbReference type="NCBI Taxonomy" id="299255"/>
    <lineage>
        <taxon>Bacteria</taxon>
        <taxon>Pseudomonadati</taxon>
        <taxon>Pseudomonadota</taxon>
        <taxon>Gammaproteobacteria</taxon>
        <taxon>Alteromonadales</taxon>
        <taxon>Ferrimonadaceae</taxon>
        <taxon>Ferrimonas</taxon>
    </lineage>
</organism>
<dbReference type="GO" id="GO:0008721">
    <property type="term" value="F:D-serine ammonia-lyase activity"/>
    <property type="evidence" value="ECO:0007669"/>
    <property type="project" value="TreeGrafter"/>
</dbReference>
<dbReference type="InterPro" id="IPR051466">
    <property type="entry name" value="D-amino_acid_metab_enzyme"/>
</dbReference>
<dbReference type="InterPro" id="IPR029066">
    <property type="entry name" value="PLP-binding_barrel"/>
</dbReference>
<dbReference type="Gene3D" id="3.20.20.10">
    <property type="entry name" value="Alanine racemase"/>
    <property type="match status" value="1"/>
</dbReference>
<dbReference type="OrthoDB" id="339576at2"/>
<gene>
    <name evidence="2" type="ORF">SAMN02745129_0662</name>
</gene>
<dbReference type="PANTHER" id="PTHR28004:SF2">
    <property type="entry name" value="D-SERINE DEHYDRATASE"/>
    <property type="match status" value="1"/>
</dbReference>
<evidence type="ECO:0000313" key="3">
    <source>
        <dbReference type="Proteomes" id="UP000184268"/>
    </source>
</evidence>
<dbReference type="STRING" id="299255.SAMN02745129_0662"/>
<dbReference type="EMBL" id="FQXG01000001">
    <property type="protein sequence ID" value="SHG77259.1"/>
    <property type="molecule type" value="Genomic_DNA"/>
</dbReference>
<accession>A0A1M5MK21</accession>
<dbReference type="GO" id="GO:0036088">
    <property type="term" value="P:D-serine catabolic process"/>
    <property type="evidence" value="ECO:0007669"/>
    <property type="project" value="TreeGrafter"/>
</dbReference>
<dbReference type="Pfam" id="PF01168">
    <property type="entry name" value="Ala_racemase_N"/>
    <property type="match status" value="1"/>
</dbReference>
<dbReference type="SUPFAM" id="SSF51419">
    <property type="entry name" value="PLP-binding barrel"/>
    <property type="match status" value="1"/>
</dbReference>
<evidence type="ECO:0000313" key="2">
    <source>
        <dbReference type="EMBL" id="SHG77259.1"/>
    </source>
</evidence>
<proteinExistence type="predicted"/>
<sequence length="379" mass="42032">MTPFPQLQQALEQSGRAEPSLVIDLAALDHNLALVRDKLAGQGIRLVVKSLPSIPLLRYCLEALQTDRLMAFHRPFVSQVLTELPHCRVMMGKPLPRAAVAQLLGAHGQRAADQVQWLVDSPQRLEELGQLAQDSQHKLKLAVEINVGMERGGLDSPRQLVTLAQRIQAHPWLELSGVMGYDAHVAKAPLGRRQAASDRAKARYLAFLSALTNQAEGPTPQQLDCNGAGSPTLPYHRAQTPVNDVSLGSLLLKPCDFDLPDLAEFLPAAYIATPILKRLPGVRLPFLGRLSRKRDTLFLYGGRWMAQPVWPEGMAENRLYGLSSNQQMMTVPQQCPAQIDDWAFFRPTQSEAVLLQFGDLLAVREHQVVMQWPPLQQQG</sequence>
<keyword evidence="3" id="KW-1185">Reference proteome</keyword>
<feature type="domain" description="Alanine racemase N-terminal" evidence="1">
    <location>
        <begin position="23"/>
        <end position="251"/>
    </location>
</feature>
<dbReference type="AlphaFoldDB" id="A0A1M5MK21"/>
<dbReference type="PANTHER" id="PTHR28004">
    <property type="entry name" value="ZGC:162816-RELATED"/>
    <property type="match status" value="1"/>
</dbReference>